<sequence>MRPSSLRGFEMSERSWTSATLDRALDFSSDRDSQSGIAISGIFMDRRVPRPDLVRVYIEFRNFIEFFSRVQGKDVASPRRLPRTILSCPESLLHSSLRTRDPRSSVQSSPNMVSGARCVTEKRQRETEARQREAEARQREAEARQREAEARHREVKTI</sequence>
<accession>A0A4Y2A320</accession>
<dbReference type="Proteomes" id="UP000499080">
    <property type="component" value="Unassembled WGS sequence"/>
</dbReference>
<evidence type="ECO:0000313" key="2">
    <source>
        <dbReference type="EMBL" id="GBL74080.1"/>
    </source>
</evidence>
<dbReference type="EMBL" id="BGPR01000004">
    <property type="protein sequence ID" value="GBL74080.1"/>
    <property type="molecule type" value="Genomic_DNA"/>
</dbReference>
<feature type="region of interest" description="Disordered" evidence="1">
    <location>
        <begin position="96"/>
        <end position="158"/>
    </location>
</feature>
<comment type="caution">
    <text evidence="2">The sequence shown here is derived from an EMBL/GenBank/DDBJ whole genome shotgun (WGS) entry which is preliminary data.</text>
</comment>
<feature type="compositionally biased region" description="Basic and acidic residues" evidence="1">
    <location>
        <begin position="119"/>
        <end position="158"/>
    </location>
</feature>
<protein>
    <submittedName>
        <fullName evidence="2">Uncharacterized protein</fullName>
    </submittedName>
</protein>
<evidence type="ECO:0000256" key="1">
    <source>
        <dbReference type="SAM" id="MobiDB-lite"/>
    </source>
</evidence>
<gene>
    <name evidence="2" type="ORF">AVEN_230982_1</name>
</gene>
<dbReference type="AlphaFoldDB" id="A0A4Y2A320"/>
<keyword evidence="3" id="KW-1185">Reference proteome</keyword>
<proteinExistence type="predicted"/>
<name>A0A4Y2A320_ARAVE</name>
<evidence type="ECO:0000313" key="3">
    <source>
        <dbReference type="Proteomes" id="UP000499080"/>
    </source>
</evidence>
<reference evidence="2 3" key="1">
    <citation type="journal article" date="2019" name="Sci. Rep.">
        <title>Orb-weaving spider Araneus ventricosus genome elucidates the spidroin gene catalogue.</title>
        <authorList>
            <person name="Kono N."/>
            <person name="Nakamura H."/>
            <person name="Ohtoshi R."/>
            <person name="Moran D.A.P."/>
            <person name="Shinohara A."/>
            <person name="Yoshida Y."/>
            <person name="Fujiwara M."/>
            <person name="Mori M."/>
            <person name="Tomita M."/>
            <person name="Arakawa K."/>
        </authorList>
    </citation>
    <scope>NUCLEOTIDE SEQUENCE [LARGE SCALE GENOMIC DNA]</scope>
</reference>
<organism evidence="2 3">
    <name type="scientific">Araneus ventricosus</name>
    <name type="common">Orbweaver spider</name>
    <name type="synonym">Epeira ventricosa</name>
    <dbReference type="NCBI Taxonomy" id="182803"/>
    <lineage>
        <taxon>Eukaryota</taxon>
        <taxon>Metazoa</taxon>
        <taxon>Ecdysozoa</taxon>
        <taxon>Arthropoda</taxon>
        <taxon>Chelicerata</taxon>
        <taxon>Arachnida</taxon>
        <taxon>Araneae</taxon>
        <taxon>Araneomorphae</taxon>
        <taxon>Entelegynae</taxon>
        <taxon>Araneoidea</taxon>
        <taxon>Araneidae</taxon>
        <taxon>Araneus</taxon>
    </lineage>
</organism>